<evidence type="ECO:0000256" key="4">
    <source>
        <dbReference type="ARBA" id="ARBA00022597"/>
    </source>
</evidence>
<dbReference type="GO" id="GO:0008982">
    <property type="term" value="F:protein-N(PI)-phosphohistidine-sugar phosphotransferase activity"/>
    <property type="evidence" value="ECO:0007669"/>
    <property type="project" value="InterPro"/>
</dbReference>
<dbReference type="Pfam" id="PF02378">
    <property type="entry name" value="PTS_EIIC"/>
    <property type="match status" value="1"/>
</dbReference>
<dbReference type="InterPro" id="IPR018113">
    <property type="entry name" value="PTrfase_EIIB_Cys"/>
</dbReference>
<dbReference type="FunFam" id="2.70.70.10:FF:000001">
    <property type="entry name" value="PTS system glucose-specific IIA component"/>
    <property type="match status" value="1"/>
</dbReference>
<keyword evidence="5" id="KW-0808">Transferase</keyword>
<dbReference type="GO" id="GO:0005886">
    <property type="term" value="C:plasma membrane"/>
    <property type="evidence" value="ECO:0007669"/>
    <property type="project" value="UniProtKB-SubCell"/>
</dbReference>
<evidence type="ECO:0000259" key="20">
    <source>
        <dbReference type="PROSITE" id="PS51103"/>
    </source>
</evidence>
<feature type="transmembrane region" description="Helical" evidence="17">
    <location>
        <begin position="381"/>
        <end position="404"/>
    </location>
</feature>
<feature type="transmembrane region" description="Helical" evidence="17">
    <location>
        <begin position="113"/>
        <end position="136"/>
    </location>
</feature>
<dbReference type="InterPro" id="IPR036878">
    <property type="entry name" value="Glu_permease_IIB"/>
</dbReference>
<evidence type="ECO:0000259" key="18">
    <source>
        <dbReference type="PROSITE" id="PS51093"/>
    </source>
</evidence>
<evidence type="ECO:0000256" key="15">
    <source>
        <dbReference type="ARBA" id="ARBA00081008"/>
    </source>
</evidence>
<dbReference type="PROSITE" id="PS51103">
    <property type="entry name" value="PTS_EIIC_TYPE_1"/>
    <property type="match status" value="1"/>
</dbReference>
<accession>A0A829F8J1</accession>
<keyword evidence="8" id="KW-0418">Kinase</keyword>
<feature type="domain" description="PTS EIIA type-1" evidence="18">
    <location>
        <begin position="495"/>
        <end position="599"/>
    </location>
</feature>
<evidence type="ECO:0000256" key="13">
    <source>
        <dbReference type="ARBA" id="ARBA00048931"/>
    </source>
</evidence>
<feature type="transmembrane region" description="Helical" evidence="17">
    <location>
        <begin position="207"/>
        <end position="227"/>
    </location>
</feature>
<dbReference type="SUPFAM" id="SSF51261">
    <property type="entry name" value="Duplicated hybrid motif"/>
    <property type="match status" value="1"/>
</dbReference>
<evidence type="ECO:0000256" key="17">
    <source>
        <dbReference type="SAM" id="Phobius"/>
    </source>
</evidence>
<dbReference type="GO" id="GO:0090589">
    <property type="term" value="F:protein-phosphocysteine-trehalose phosphotransferase system transporter activity"/>
    <property type="evidence" value="ECO:0007669"/>
    <property type="project" value="TreeGrafter"/>
</dbReference>
<evidence type="ECO:0000313" key="21">
    <source>
        <dbReference type="EMBL" id="EOM18713.1"/>
    </source>
</evidence>
<dbReference type="Gene3D" id="3.30.1360.60">
    <property type="entry name" value="Glucose permease domain IIB"/>
    <property type="match status" value="1"/>
</dbReference>
<dbReference type="PROSITE" id="PS00371">
    <property type="entry name" value="PTS_EIIA_TYPE_1_HIS"/>
    <property type="match status" value="1"/>
</dbReference>
<dbReference type="GO" id="GO:0009401">
    <property type="term" value="P:phosphoenolpyruvate-dependent sugar phosphotransferase system"/>
    <property type="evidence" value="ECO:0007669"/>
    <property type="project" value="UniProtKB-KW"/>
</dbReference>
<dbReference type="Proteomes" id="UP000013897">
    <property type="component" value="Unassembled WGS sequence"/>
</dbReference>
<keyword evidence="2" id="KW-0813">Transport</keyword>
<feature type="active site" description="Phosphocysteine intermediate; for EIIB activity" evidence="16">
    <location>
        <position position="27"/>
    </location>
</feature>
<reference evidence="21 22" key="1">
    <citation type="submission" date="2013-02" db="EMBL/GenBank/DDBJ databases">
        <title>The Genome Sequence of Enterococcus faecium HM1072.</title>
        <authorList>
            <consortium name="The Broad Institute Genome Sequencing Platform"/>
            <consortium name="The Broad Institute Genome Sequencing Center for Infectious Disease"/>
            <person name="Earl A.M."/>
            <person name="Gilmore M.S."/>
            <person name="Lebreton F."/>
            <person name="Courvalin P."/>
            <person name="Walker B."/>
            <person name="Young S.K."/>
            <person name="Zeng Q."/>
            <person name="Gargeya S."/>
            <person name="Fitzgerald M."/>
            <person name="Haas B."/>
            <person name="Abouelleil A."/>
            <person name="Alvarado L."/>
            <person name="Arachchi H.M."/>
            <person name="Berlin A.M."/>
            <person name="Chapman S.B."/>
            <person name="Dewar J."/>
            <person name="Goldberg J."/>
            <person name="Griggs A."/>
            <person name="Gujja S."/>
            <person name="Hansen M."/>
            <person name="Howarth C."/>
            <person name="Imamovic A."/>
            <person name="Larimer J."/>
            <person name="McCowan C."/>
            <person name="Murphy C."/>
            <person name="Neiman D."/>
            <person name="Pearson M."/>
            <person name="Priest M."/>
            <person name="Roberts A."/>
            <person name="Saif S."/>
            <person name="Shea T."/>
            <person name="Sisk P."/>
            <person name="Sykes S."/>
            <person name="Wortman J."/>
            <person name="Nusbaum C."/>
            <person name="Birren B."/>
        </authorList>
    </citation>
    <scope>NUCLEOTIDE SEQUENCE [LARGE SCALE GENOMIC DNA]</scope>
    <source>
        <strain evidence="21 22">HM1072</strain>
    </source>
</reference>
<evidence type="ECO:0000256" key="7">
    <source>
        <dbReference type="ARBA" id="ARBA00022692"/>
    </source>
</evidence>
<dbReference type="FunFam" id="3.30.1360.60:FF:000001">
    <property type="entry name" value="PTS system glucose-specific IIBC component PtsG"/>
    <property type="match status" value="1"/>
</dbReference>
<dbReference type="PROSITE" id="PS51093">
    <property type="entry name" value="PTS_EIIA_TYPE_1"/>
    <property type="match status" value="1"/>
</dbReference>
<evidence type="ECO:0000256" key="11">
    <source>
        <dbReference type="ARBA" id="ARBA00044053"/>
    </source>
</evidence>
<evidence type="ECO:0000256" key="6">
    <source>
        <dbReference type="ARBA" id="ARBA00022683"/>
    </source>
</evidence>
<dbReference type="Pfam" id="PF00358">
    <property type="entry name" value="PTS_EIIA_1"/>
    <property type="match status" value="1"/>
</dbReference>
<proteinExistence type="predicted"/>
<dbReference type="AlphaFoldDB" id="A0A829F8J1"/>
<keyword evidence="7 17" id="KW-0812">Transmembrane</keyword>
<dbReference type="CDD" id="cd00212">
    <property type="entry name" value="PTS_IIB_glc"/>
    <property type="match status" value="1"/>
</dbReference>
<keyword evidence="6" id="KW-0598">Phosphotransferase system</keyword>
<keyword evidence="4" id="KW-0762">Sugar transport</keyword>
<organism evidence="21 22">
    <name type="scientific">Enterococcus faecium EnGen0192</name>
    <dbReference type="NCBI Taxonomy" id="1157487"/>
    <lineage>
        <taxon>Bacteria</taxon>
        <taxon>Bacillati</taxon>
        <taxon>Bacillota</taxon>
        <taxon>Bacilli</taxon>
        <taxon>Lactobacillales</taxon>
        <taxon>Enterococcaceae</taxon>
        <taxon>Enterococcus</taxon>
    </lineage>
</organism>
<feature type="transmembrane region" description="Helical" evidence="17">
    <location>
        <begin position="239"/>
        <end position="264"/>
    </location>
</feature>
<evidence type="ECO:0000259" key="19">
    <source>
        <dbReference type="PROSITE" id="PS51098"/>
    </source>
</evidence>
<feature type="domain" description="PTS EIIC type-1" evidence="20">
    <location>
        <begin position="104"/>
        <end position="457"/>
    </location>
</feature>
<dbReference type="Gene3D" id="2.70.70.10">
    <property type="entry name" value="Glucose Permease (Domain IIA)"/>
    <property type="match status" value="1"/>
</dbReference>
<keyword evidence="10 17" id="KW-0472">Membrane</keyword>
<feature type="transmembrane region" description="Helical" evidence="17">
    <location>
        <begin position="284"/>
        <end position="302"/>
    </location>
</feature>
<feature type="transmembrane region" description="Helical" evidence="17">
    <location>
        <begin position="142"/>
        <end position="162"/>
    </location>
</feature>
<evidence type="ECO:0000256" key="3">
    <source>
        <dbReference type="ARBA" id="ARBA00022475"/>
    </source>
</evidence>
<dbReference type="PANTHER" id="PTHR30175">
    <property type="entry name" value="PHOSPHOTRANSFERASE SYSTEM TRANSPORT PROTEIN"/>
    <property type="match status" value="1"/>
</dbReference>
<name>A0A829F8J1_ENTFC</name>
<dbReference type="InterPro" id="IPR013013">
    <property type="entry name" value="PTS_EIIC_1"/>
</dbReference>
<evidence type="ECO:0000256" key="9">
    <source>
        <dbReference type="ARBA" id="ARBA00022989"/>
    </source>
</evidence>
<evidence type="ECO:0000256" key="10">
    <source>
        <dbReference type="ARBA" id="ARBA00023136"/>
    </source>
</evidence>
<feature type="domain" description="PTS EIIB type-1" evidence="19">
    <location>
        <begin position="5"/>
        <end position="87"/>
    </location>
</feature>
<dbReference type="InterPro" id="IPR050558">
    <property type="entry name" value="PTS_Sugar-Specific_Components"/>
</dbReference>
<gene>
    <name evidence="21" type="ORF">SSM_02970</name>
</gene>
<dbReference type="InterPro" id="IPR001996">
    <property type="entry name" value="PTS_IIB_1"/>
</dbReference>
<dbReference type="InterPro" id="IPR003352">
    <property type="entry name" value="PTS_EIIC"/>
</dbReference>
<dbReference type="InterPro" id="IPR011297">
    <property type="entry name" value="PTS_IIABC_b_glu"/>
</dbReference>
<dbReference type="EMBL" id="AITY01000070">
    <property type="protein sequence ID" value="EOM18713.1"/>
    <property type="molecule type" value="Genomic_DNA"/>
</dbReference>
<sequence>MKDYKKLAEDVTHGVGGKDNIQSVTNCMTRLRFKLNDTNKVNEDQLKATPGVQGIAKKGGQFQVIIGTDVAEVAEEINKMGNFAVPSSLDQSPKNQKWYNRVLGAITDIFQPIIPAICGAGMLKAVLALVVFLKWLTTDSQTYQLLSLLADSAFYFLPIMLAITSAKRFHANPFFSAVLGGMLIHPNFVAMVAAGNPIKFLDIPVKAVSYGAAVVPPILIVLVMSYVEKYAKKIAPDAVKVFLVPLIVFLVTAPLAWIIIGPLGAIVGDVLLVIFEFFNNQARWVLPVLMGAFTPFFVMTGMHYSFMPVQLAQYATLGYGTLLGPGMLASNISQAGASFAVGLKTKDKVMKTTAFSAATTALFGITEPALYGVTMKLKKPLWVVVLSGGIAGLFAGLTNMRTYASATAGILALPVYITDDLSNVMNAAICILIALIVSFVLTFFFVKIDSPVTEEERLIKKEGLNDETITQGYDQAIKVLSPIKGQIIPLTEVPDSVFANEIMGRTIAIEPEDNTVFAPFDGEIVTVFPTEHALGIKDKNGVELLVHIGIDTVELDGKGFKLDVKVGDIVQQGQKIGTFDREVIRNAGYSPVTLVVVTNTDQFIDVIGLTNQKRVTNENVLLTIFK</sequence>
<dbReference type="SUPFAM" id="SSF55604">
    <property type="entry name" value="Glucose permease domain IIB"/>
    <property type="match status" value="1"/>
</dbReference>
<dbReference type="EC" id="2.7.1.211" evidence="11"/>
<evidence type="ECO:0000256" key="16">
    <source>
        <dbReference type="PROSITE-ProRule" id="PRU00421"/>
    </source>
</evidence>
<dbReference type="InterPro" id="IPR011055">
    <property type="entry name" value="Dup_hybrid_motif"/>
</dbReference>
<dbReference type="GO" id="GO:0015771">
    <property type="term" value="P:trehalose transport"/>
    <property type="evidence" value="ECO:0007669"/>
    <property type="project" value="TreeGrafter"/>
</dbReference>
<evidence type="ECO:0000256" key="8">
    <source>
        <dbReference type="ARBA" id="ARBA00022777"/>
    </source>
</evidence>
<dbReference type="Pfam" id="PF00367">
    <property type="entry name" value="PTS_EIIB"/>
    <property type="match status" value="1"/>
</dbReference>
<evidence type="ECO:0000256" key="5">
    <source>
        <dbReference type="ARBA" id="ARBA00022679"/>
    </source>
</evidence>
<dbReference type="NCBIfam" id="TIGR00830">
    <property type="entry name" value="PTBA"/>
    <property type="match status" value="1"/>
</dbReference>
<evidence type="ECO:0000256" key="14">
    <source>
        <dbReference type="ARBA" id="ARBA00074554"/>
    </source>
</evidence>
<evidence type="ECO:0000313" key="22">
    <source>
        <dbReference type="Proteomes" id="UP000013897"/>
    </source>
</evidence>
<dbReference type="RefSeq" id="WP_002337940.1">
    <property type="nucleotide sequence ID" value="NZ_KB949499.1"/>
</dbReference>
<dbReference type="PROSITE" id="PS51098">
    <property type="entry name" value="PTS_EIIB_TYPE_1"/>
    <property type="match status" value="1"/>
</dbReference>
<keyword evidence="3" id="KW-1003">Cell membrane</keyword>
<protein>
    <recommendedName>
        <fullName evidence="14">PTS system sucrose-specific EIIBCA component</fullName>
        <ecNumber evidence="11">2.7.1.211</ecNumber>
    </recommendedName>
    <alternativeName>
        <fullName evidence="15">EIIBCA-Scr</fullName>
    </alternativeName>
</protein>
<dbReference type="PANTHER" id="PTHR30175:SF1">
    <property type="entry name" value="PTS SYSTEM ARBUTIN-, CELLOBIOSE-, AND SALICIN-SPECIFIC EIIBC COMPONENT-RELATED"/>
    <property type="match status" value="1"/>
</dbReference>
<dbReference type="NCBIfam" id="TIGR01995">
    <property type="entry name" value="PTS-II-ABC-beta"/>
    <property type="match status" value="1"/>
</dbReference>
<feature type="transmembrane region" description="Helical" evidence="17">
    <location>
        <begin position="314"/>
        <end position="333"/>
    </location>
</feature>
<evidence type="ECO:0000256" key="1">
    <source>
        <dbReference type="ARBA" id="ARBA00004651"/>
    </source>
</evidence>
<dbReference type="InterPro" id="IPR001127">
    <property type="entry name" value="PTS_EIIA_1_perm"/>
</dbReference>
<comment type="subcellular location">
    <subcellularLocation>
        <location evidence="1">Cell membrane</location>
        <topology evidence="1">Multi-pass membrane protein</topology>
    </subcellularLocation>
</comment>
<comment type="catalytic activity">
    <reaction evidence="13">
        <text>N(pros)-phospho-L-histidyl-[protein](out) + sucrose = sucrose 6(G)-phosphate(in) + L-histidyl-[protein]</text>
        <dbReference type="Rhea" id="RHEA:49236"/>
        <dbReference type="Rhea" id="RHEA-COMP:9745"/>
        <dbReference type="Rhea" id="RHEA-COMP:9746"/>
        <dbReference type="ChEBI" id="CHEBI:17992"/>
        <dbReference type="ChEBI" id="CHEBI:29979"/>
        <dbReference type="ChEBI" id="CHEBI:64837"/>
        <dbReference type="ChEBI" id="CHEBI:91002"/>
        <dbReference type="EC" id="2.7.1.211"/>
    </reaction>
</comment>
<dbReference type="PROSITE" id="PS01035">
    <property type="entry name" value="PTS_EIIB_TYPE_1_CYS"/>
    <property type="match status" value="1"/>
</dbReference>
<keyword evidence="9 17" id="KW-1133">Transmembrane helix</keyword>
<comment type="function">
    <text evidence="12">The phosphoenolpyruvate-dependent sugar phosphotransferase system (sugar PTS), a major carbohydrate active transport system, catalyzes the phosphorylation of incoming sugar substrates concomitantly with their translocation across the cell membrane. This system is involved in sucrose transport.</text>
</comment>
<feature type="transmembrane region" description="Helical" evidence="17">
    <location>
        <begin position="424"/>
        <end position="446"/>
    </location>
</feature>
<evidence type="ECO:0000256" key="12">
    <source>
        <dbReference type="ARBA" id="ARBA00045139"/>
    </source>
</evidence>
<feature type="transmembrane region" description="Helical" evidence="17">
    <location>
        <begin position="174"/>
        <end position="195"/>
    </location>
</feature>
<dbReference type="GO" id="GO:0016301">
    <property type="term" value="F:kinase activity"/>
    <property type="evidence" value="ECO:0007669"/>
    <property type="project" value="UniProtKB-KW"/>
</dbReference>
<evidence type="ECO:0000256" key="2">
    <source>
        <dbReference type="ARBA" id="ARBA00022448"/>
    </source>
</evidence>
<comment type="caution">
    <text evidence="21">The sequence shown here is derived from an EMBL/GenBank/DDBJ whole genome shotgun (WGS) entry which is preliminary data.</text>
</comment>